<dbReference type="PANTHER" id="PTHR43343:SF3">
    <property type="entry name" value="PROTEASE DO-LIKE 8, CHLOROPLASTIC"/>
    <property type="match status" value="1"/>
</dbReference>
<comment type="similarity">
    <text evidence="1">Belongs to the peptidase S1C family.</text>
</comment>
<dbReference type="Proteomes" id="UP000317344">
    <property type="component" value="Chromosome"/>
</dbReference>
<dbReference type="Gene3D" id="2.30.42.10">
    <property type="match status" value="1"/>
</dbReference>
<dbReference type="InterPro" id="IPR043504">
    <property type="entry name" value="Peptidase_S1_PA_chymotrypsin"/>
</dbReference>
<feature type="compositionally biased region" description="Low complexity" evidence="4">
    <location>
        <begin position="43"/>
        <end position="58"/>
    </location>
</feature>
<evidence type="ECO:0000313" key="7">
    <source>
        <dbReference type="EMBL" id="QDQ98417.1"/>
    </source>
</evidence>
<accession>A0A516X5S3</accession>
<feature type="region of interest" description="Disordered" evidence="4">
    <location>
        <begin position="43"/>
        <end position="64"/>
    </location>
</feature>
<keyword evidence="5" id="KW-1133">Transmembrane helix</keyword>
<organism evidence="7 8">
    <name type="scientific">Tomitella fengzijianii</name>
    <dbReference type="NCBI Taxonomy" id="2597660"/>
    <lineage>
        <taxon>Bacteria</taxon>
        <taxon>Bacillati</taxon>
        <taxon>Actinomycetota</taxon>
        <taxon>Actinomycetes</taxon>
        <taxon>Mycobacteriales</taxon>
        <taxon>Tomitella</taxon>
    </lineage>
</organism>
<dbReference type="InterPro" id="IPR036034">
    <property type="entry name" value="PDZ_sf"/>
</dbReference>
<evidence type="ECO:0000313" key="8">
    <source>
        <dbReference type="Proteomes" id="UP000317344"/>
    </source>
</evidence>
<dbReference type="Gene3D" id="2.40.10.10">
    <property type="entry name" value="Trypsin-like serine proteases"/>
    <property type="match status" value="2"/>
</dbReference>
<keyword evidence="5" id="KW-0812">Transmembrane</keyword>
<dbReference type="SMART" id="SM00228">
    <property type="entry name" value="PDZ"/>
    <property type="match status" value="1"/>
</dbReference>
<keyword evidence="8" id="KW-1185">Reference proteome</keyword>
<dbReference type="InterPro" id="IPR009003">
    <property type="entry name" value="Peptidase_S1_PA"/>
</dbReference>
<sequence>MSPTRGPRRHGTFRVVAAAIITAVIVGGAAGFGLEQWDSVRQAAQSPSATAPASPTTPVLGDAGAPLGTSVSLGGPAPALPPAPTVDQVAAAVVPTTVTVWTDIPDDVAGLRTRGAGTGIILTADGVVLTNNHVVSGSQSVSVTNPSTGTDYDAEVLGYDRTRDIAILQLARSGGAAVSGLPAAALGDAGELHVGQPVIALGNAGGTGSLITSPGTVTAFDQSIRATDSNGSTENLDGVIQIAADINPGDSGGPLVDMAGRVVGINTAKSESAQAEASGGRGYAVPIDDALGVARVVLGAVAAGPGNGGAQHGTVHVGPTAQLGVRVRSRAAEPPRGAVVMEIVPGSAASSTPLRAGDVVTALDGRRISGADDLSSAIDRHLPGDVVVLEWVDAAGAIQQAPVTLDEGLPG</sequence>
<name>A0A516X5S3_9ACTN</name>
<dbReference type="SUPFAM" id="SSF50494">
    <property type="entry name" value="Trypsin-like serine proteases"/>
    <property type="match status" value="1"/>
</dbReference>
<dbReference type="InterPro" id="IPR001940">
    <property type="entry name" value="Peptidase_S1C"/>
</dbReference>
<dbReference type="InterPro" id="IPR051201">
    <property type="entry name" value="Chloro_Bact_Ser_Proteases"/>
</dbReference>
<gene>
    <name evidence="7" type="ORF">FO059_15175</name>
</gene>
<dbReference type="PRINTS" id="PR00834">
    <property type="entry name" value="PROTEASES2C"/>
</dbReference>
<evidence type="ECO:0000256" key="1">
    <source>
        <dbReference type="ARBA" id="ARBA00010541"/>
    </source>
</evidence>
<dbReference type="GO" id="GO:0004252">
    <property type="term" value="F:serine-type endopeptidase activity"/>
    <property type="evidence" value="ECO:0007669"/>
    <property type="project" value="InterPro"/>
</dbReference>
<proteinExistence type="inferred from homology"/>
<keyword evidence="2 7" id="KW-0645">Protease</keyword>
<keyword evidence="3" id="KW-0378">Hydrolase</keyword>
<keyword evidence="5" id="KW-0472">Membrane</keyword>
<dbReference type="InterPro" id="IPR001478">
    <property type="entry name" value="PDZ"/>
</dbReference>
<dbReference type="SUPFAM" id="SSF50156">
    <property type="entry name" value="PDZ domain-like"/>
    <property type="match status" value="1"/>
</dbReference>
<dbReference type="OrthoDB" id="73775at2"/>
<evidence type="ECO:0000256" key="5">
    <source>
        <dbReference type="SAM" id="Phobius"/>
    </source>
</evidence>
<dbReference type="PANTHER" id="PTHR43343">
    <property type="entry name" value="PEPTIDASE S12"/>
    <property type="match status" value="1"/>
</dbReference>
<reference evidence="7 8" key="2">
    <citation type="submission" date="2019-07" db="EMBL/GenBank/DDBJ databases">
        <authorList>
            <person name="Huang Y."/>
        </authorList>
    </citation>
    <scope>NUCLEOTIDE SEQUENCE [LARGE SCALE GENOMIC DNA]</scope>
    <source>
        <strain evidence="7 8">HY188</strain>
    </source>
</reference>
<dbReference type="PROSITE" id="PS50106">
    <property type="entry name" value="PDZ"/>
    <property type="match status" value="1"/>
</dbReference>
<evidence type="ECO:0000256" key="3">
    <source>
        <dbReference type="ARBA" id="ARBA00022801"/>
    </source>
</evidence>
<evidence type="ECO:0000256" key="4">
    <source>
        <dbReference type="SAM" id="MobiDB-lite"/>
    </source>
</evidence>
<dbReference type="RefSeq" id="WP_143909822.1">
    <property type="nucleotide sequence ID" value="NZ_CP041765.1"/>
</dbReference>
<evidence type="ECO:0000259" key="6">
    <source>
        <dbReference type="PROSITE" id="PS50106"/>
    </source>
</evidence>
<feature type="domain" description="PDZ" evidence="6">
    <location>
        <begin position="318"/>
        <end position="370"/>
    </location>
</feature>
<dbReference type="GO" id="GO:0006508">
    <property type="term" value="P:proteolysis"/>
    <property type="evidence" value="ECO:0007669"/>
    <property type="project" value="UniProtKB-KW"/>
</dbReference>
<dbReference type="AlphaFoldDB" id="A0A516X5S3"/>
<dbReference type="EMBL" id="CP041765">
    <property type="protein sequence ID" value="QDQ98417.1"/>
    <property type="molecule type" value="Genomic_DNA"/>
</dbReference>
<reference evidence="7 8" key="1">
    <citation type="submission" date="2019-07" db="EMBL/GenBank/DDBJ databases">
        <title>Tomitella cavernea sp. nov., an actinomycete isolated from soil.</title>
        <authorList>
            <person name="Cheng J."/>
        </authorList>
    </citation>
    <scope>NUCLEOTIDE SEQUENCE [LARGE SCALE GENOMIC DNA]</scope>
    <source>
        <strain evidence="7 8">HY188</strain>
    </source>
</reference>
<dbReference type="KEGG" id="toy:FO059_15175"/>
<evidence type="ECO:0000256" key="2">
    <source>
        <dbReference type="ARBA" id="ARBA00022670"/>
    </source>
</evidence>
<feature type="transmembrane region" description="Helical" evidence="5">
    <location>
        <begin position="12"/>
        <end position="34"/>
    </location>
</feature>
<dbReference type="Pfam" id="PF13365">
    <property type="entry name" value="Trypsin_2"/>
    <property type="match status" value="1"/>
</dbReference>
<protein>
    <submittedName>
        <fullName evidence="7">Trypsin-like serine protease</fullName>
    </submittedName>
</protein>
<dbReference type="Pfam" id="PF13180">
    <property type="entry name" value="PDZ_2"/>
    <property type="match status" value="1"/>
</dbReference>